<dbReference type="OrthoDB" id="9767869at2"/>
<evidence type="ECO:0000313" key="9">
    <source>
        <dbReference type="EMBL" id="SCY44122.1"/>
    </source>
</evidence>
<evidence type="ECO:0000256" key="6">
    <source>
        <dbReference type="ARBA" id="ARBA00034078"/>
    </source>
</evidence>
<protein>
    <submittedName>
        <fullName evidence="9">Cytochrome b6-f complex iron-sulfur subunit</fullName>
    </submittedName>
</protein>
<dbReference type="GO" id="GO:0051537">
    <property type="term" value="F:2 iron, 2 sulfur cluster binding"/>
    <property type="evidence" value="ECO:0007669"/>
    <property type="project" value="UniProtKB-KW"/>
</dbReference>
<keyword evidence="7" id="KW-1133">Transmembrane helix</keyword>
<dbReference type="PRINTS" id="PR00162">
    <property type="entry name" value="RIESKE"/>
</dbReference>
<keyword evidence="10" id="KW-1185">Reference proteome</keyword>
<feature type="domain" description="Rieske" evidence="8">
    <location>
        <begin position="60"/>
        <end position="152"/>
    </location>
</feature>
<accession>A0A1G5FXN6</accession>
<sequence length="171" mass="18679">MTTHTTHTAGDQEPPPRRSFLKTIWAFLGVIAAGEFLWIVSGFLKPGKKTSQTALPETLIEAGKLEDFPIGSVTAFVRGRFYLSRLEDGGVLAISRKCTHLGCTVPWDDEEKKFICPCHASAFDMAGDVISPPAPRPLDIHPVSIENGVITVNTSRTIRRNTLDASQIAYA</sequence>
<dbReference type="Gene3D" id="2.102.10.10">
    <property type="entry name" value="Rieske [2Fe-2S] iron-sulphur domain"/>
    <property type="match status" value="1"/>
</dbReference>
<dbReference type="AlphaFoldDB" id="A0A1G5FXN6"/>
<dbReference type="InterPro" id="IPR005805">
    <property type="entry name" value="Rieske_Fe-S_prot_C"/>
</dbReference>
<evidence type="ECO:0000256" key="5">
    <source>
        <dbReference type="ARBA" id="ARBA00023157"/>
    </source>
</evidence>
<evidence type="ECO:0000259" key="8">
    <source>
        <dbReference type="PROSITE" id="PS51296"/>
    </source>
</evidence>
<evidence type="ECO:0000313" key="10">
    <source>
        <dbReference type="Proteomes" id="UP000198870"/>
    </source>
</evidence>
<dbReference type="EMBL" id="FMUX01000009">
    <property type="protein sequence ID" value="SCY44122.1"/>
    <property type="molecule type" value="Genomic_DNA"/>
</dbReference>
<dbReference type="PANTHER" id="PTHR10134">
    <property type="entry name" value="CYTOCHROME B-C1 COMPLEX SUBUNIT RIESKE, MITOCHONDRIAL"/>
    <property type="match status" value="1"/>
</dbReference>
<keyword evidence="4" id="KW-0411">Iron-sulfur</keyword>
<dbReference type="RefSeq" id="WP_092211146.1">
    <property type="nucleotide sequence ID" value="NZ_FMUX01000009.1"/>
</dbReference>
<comment type="cofactor">
    <cofactor evidence="6">
        <name>[2Fe-2S] cluster</name>
        <dbReference type="ChEBI" id="CHEBI:190135"/>
    </cofactor>
</comment>
<keyword evidence="1" id="KW-0001">2Fe-2S</keyword>
<dbReference type="STRING" id="419481.SAMN05216233_10976"/>
<keyword evidence="7" id="KW-0812">Transmembrane</keyword>
<keyword evidence="2" id="KW-0479">Metal-binding</keyword>
<dbReference type="GO" id="GO:0016020">
    <property type="term" value="C:membrane"/>
    <property type="evidence" value="ECO:0007669"/>
    <property type="project" value="InterPro"/>
</dbReference>
<gene>
    <name evidence="9" type="ORF">SAMN05216233_10976</name>
</gene>
<reference evidence="9 10" key="1">
    <citation type="submission" date="2016-10" db="EMBL/GenBank/DDBJ databases">
        <authorList>
            <person name="de Groot N.N."/>
        </authorList>
    </citation>
    <scope>NUCLEOTIDE SEQUENCE [LARGE SCALE GENOMIC DNA]</scope>
    <source>
        <strain evidence="9 10">AA1</strain>
    </source>
</reference>
<dbReference type="PROSITE" id="PS51296">
    <property type="entry name" value="RIESKE"/>
    <property type="match status" value="1"/>
</dbReference>
<evidence type="ECO:0000256" key="7">
    <source>
        <dbReference type="SAM" id="Phobius"/>
    </source>
</evidence>
<dbReference type="Pfam" id="PF00355">
    <property type="entry name" value="Rieske"/>
    <property type="match status" value="1"/>
</dbReference>
<dbReference type="Proteomes" id="UP000198870">
    <property type="component" value="Unassembled WGS sequence"/>
</dbReference>
<dbReference type="CDD" id="cd03467">
    <property type="entry name" value="Rieske"/>
    <property type="match status" value="1"/>
</dbReference>
<dbReference type="InterPro" id="IPR014349">
    <property type="entry name" value="Rieske_Fe-S_prot"/>
</dbReference>
<dbReference type="SUPFAM" id="SSF50022">
    <property type="entry name" value="ISP domain"/>
    <property type="match status" value="1"/>
</dbReference>
<proteinExistence type="predicted"/>
<evidence type="ECO:0000256" key="2">
    <source>
        <dbReference type="ARBA" id="ARBA00022723"/>
    </source>
</evidence>
<dbReference type="InterPro" id="IPR017941">
    <property type="entry name" value="Rieske_2Fe-2S"/>
</dbReference>
<evidence type="ECO:0000256" key="4">
    <source>
        <dbReference type="ARBA" id="ARBA00023014"/>
    </source>
</evidence>
<keyword evidence="5" id="KW-1015">Disulfide bond</keyword>
<keyword evidence="7" id="KW-0472">Membrane</keyword>
<evidence type="ECO:0000256" key="1">
    <source>
        <dbReference type="ARBA" id="ARBA00022714"/>
    </source>
</evidence>
<dbReference type="InterPro" id="IPR036922">
    <property type="entry name" value="Rieske_2Fe-2S_sf"/>
</dbReference>
<evidence type="ECO:0000256" key="3">
    <source>
        <dbReference type="ARBA" id="ARBA00023004"/>
    </source>
</evidence>
<feature type="transmembrane region" description="Helical" evidence="7">
    <location>
        <begin position="24"/>
        <end position="44"/>
    </location>
</feature>
<keyword evidence="3" id="KW-0408">Iron</keyword>
<organism evidence="9 10">
    <name type="scientific">Desulfoluna spongiiphila</name>
    <dbReference type="NCBI Taxonomy" id="419481"/>
    <lineage>
        <taxon>Bacteria</taxon>
        <taxon>Pseudomonadati</taxon>
        <taxon>Thermodesulfobacteriota</taxon>
        <taxon>Desulfobacteria</taxon>
        <taxon>Desulfobacterales</taxon>
        <taxon>Desulfolunaceae</taxon>
        <taxon>Desulfoluna</taxon>
    </lineage>
</organism>
<name>A0A1G5FXN6_9BACT</name>
<dbReference type="GO" id="GO:0046872">
    <property type="term" value="F:metal ion binding"/>
    <property type="evidence" value="ECO:0007669"/>
    <property type="project" value="UniProtKB-KW"/>
</dbReference>